<name>A0AAV4SVR2_CAEEX</name>
<protein>
    <submittedName>
        <fullName evidence="1">Uncharacterized protein</fullName>
    </submittedName>
</protein>
<evidence type="ECO:0000313" key="2">
    <source>
        <dbReference type="Proteomes" id="UP001054945"/>
    </source>
</evidence>
<evidence type="ECO:0000313" key="1">
    <source>
        <dbReference type="EMBL" id="GIY38458.1"/>
    </source>
</evidence>
<keyword evidence="2" id="KW-1185">Reference proteome</keyword>
<accession>A0AAV4SVR2</accession>
<dbReference type="Proteomes" id="UP001054945">
    <property type="component" value="Unassembled WGS sequence"/>
</dbReference>
<dbReference type="EMBL" id="BPLR01010305">
    <property type="protein sequence ID" value="GIY38458.1"/>
    <property type="molecule type" value="Genomic_DNA"/>
</dbReference>
<reference evidence="1 2" key="1">
    <citation type="submission" date="2021-06" db="EMBL/GenBank/DDBJ databases">
        <title>Caerostris extrusa draft genome.</title>
        <authorList>
            <person name="Kono N."/>
            <person name="Arakawa K."/>
        </authorList>
    </citation>
    <scope>NUCLEOTIDE SEQUENCE [LARGE SCALE GENOMIC DNA]</scope>
</reference>
<proteinExistence type="predicted"/>
<dbReference type="AlphaFoldDB" id="A0AAV4SVR2"/>
<sequence length="87" mass="9763">MLIKDTAPNFQNLRCALFDHGQILTACGLLPVTFENPLRDIFDLVDSETSGINVLTSTKGRPQQKKTSPSRVINDQKMLVKRFLGFI</sequence>
<comment type="caution">
    <text evidence="1">The sequence shown here is derived from an EMBL/GenBank/DDBJ whole genome shotgun (WGS) entry which is preliminary data.</text>
</comment>
<gene>
    <name evidence="1" type="ORF">CEXT_690691</name>
</gene>
<organism evidence="1 2">
    <name type="scientific">Caerostris extrusa</name>
    <name type="common">Bark spider</name>
    <name type="synonym">Caerostris bankana</name>
    <dbReference type="NCBI Taxonomy" id="172846"/>
    <lineage>
        <taxon>Eukaryota</taxon>
        <taxon>Metazoa</taxon>
        <taxon>Ecdysozoa</taxon>
        <taxon>Arthropoda</taxon>
        <taxon>Chelicerata</taxon>
        <taxon>Arachnida</taxon>
        <taxon>Araneae</taxon>
        <taxon>Araneomorphae</taxon>
        <taxon>Entelegynae</taxon>
        <taxon>Araneoidea</taxon>
        <taxon>Araneidae</taxon>
        <taxon>Caerostris</taxon>
    </lineage>
</organism>